<evidence type="ECO:0000256" key="3">
    <source>
        <dbReference type="ARBA" id="ARBA00022448"/>
    </source>
</evidence>
<dbReference type="SMART" id="SM00312">
    <property type="entry name" value="PX"/>
    <property type="match status" value="1"/>
</dbReference>
<keyword evidence="4" id="KW-0653">Protein transport</keyword>
<dbReference type="Pfam" id="PF00787">
    <property type="entry name" value="PX"/>
    <property type="match status" value="1"/>
</dbReference>
<dbReference type="GO" id="GO:0016020">
    <property type="term" value="C:membrane"/>
    <property type="evidence" value="ECO:0007669"/>
    <property type="project" value="UniProtKB-SubCell"/>
</dbReference>
<evidence type="ECO:0000313" key="8">
    <source>
        <dbReference type="Proteomes" id="UP001627154"/>
    </source>
</evidence>
<dbReference type="Gene3D" id="1.20.1270.60">
    <property type="entry name" value="Arfaptin homology (AH) domain/BAR domain"/>
    <property type="match status" value="1"/>
</dbReference>
<gene>
    <name evidence="7" type="ORF">TKK_001297</name>
</gene>
<comment type="similarity">
    <text evidence="2">Belongs to the sorting nexin family.</text>
</comment>
<evidence type="ECO:0000256" key="4">
    <source>
        <dbReference type="ARBA" id="ARBA00022927"/>
    </source>
</evidence>
<keyword evidence="3" id="KW-0813">Transport</keyword>
<evidence type="ECO:0000259" key="6">
    <source>
        <dbReference type="PROSITE" id="PS50195"/>
    </source>
</evidence>
<evidence type="ECO:0000256" key="1">
    <source>
        <dbReference type="ARBA" id="ARBA00004287"/>
    </source>
</evidence>
<dbReference type="InterPro" id="IPR028662">
    <property type="entry name" value="SNX8/Mvp1"/>
</dbReference>
<name>A0ABD2XMB8_9HYME</name>
<dbReference type="InterPro" id="IPR045734">
    <property type="entry name" value="Snx8_BAR_dom"/>
</dbReference>
<feature type="domain" description="PX" evidence="6">
    <location>
        <begin position="94"/>
        <end position="210"/>
    </location>
</feature>
<dbReference type="PROSITE" id="PS50195">
    <property type="entry name" value="PX"/>
    <property type="match status" value="1"/>
</dbReference>
<dbReference type="Proteomes" id="UP001627154">
    <property type="component" value="Unassembled WGS sequence"/>
</dbReference>
<comment type="subcellular location">
    <subcellularLocation>
        <location evidence="1">Membrane</location>
        <topology evidence="1">Peripheral membrane protein</topology>
        <orientation evidence="1">Cytoplasmic side</orientation>
    </subcellularLocation>
</comment>
<accession>A0ABD2XMB8</accession>
<keyword evidence="5" id="KW-0472">Membrane</keyword>
<dbReference type="AlphaFoldDB" id="A0ABD2XMB8"/>
<dbReference type="InterPro" id="IPR027267">
    <property type="entry name" value="AH/BAR_dom_sf"/>
</dbReference>
<dbReference type="PANTHER" id="PTHR46571:SF1">
    <property type="entry name" value="SORTING NEXIN-8"/>
    <property type="match status" value="1"/>
</dbReference>
<dbReference type="Pfam" id="PF19566">
    <property type="entry name" value="Snx8_BAR_dom"/>
    <property type="match status" value="1"/>
</dbReference>
<organism evidence="7 8">
    <name type="scientific">Trichogramma kaykai</name>
    <dbReference type="NCBI Taxonomy" id="54128"/>
    <lineage>
        <taxon>Eukaryota</taxon>
        <taxon>Metazoa</taxon>
        <taxon>Ecdysozoa</taxon>
        <taxon>Arthropoda</taxon>
        <taxon>Hexapoda</taxon>
        <taxon>Insecta</taxon>
        <taxon>Pterygota</taxon>
        <taxon>Neoptera</taxon>
        <taxon>Endopterygota</taxon>
        <taxon>Hymenoptera</taxon>
        <taxon>Apocrita</taxon>
        <taxon>Proctotrupomorpha</taxon>
        <taxon>Chalcidoidea</taxon>
        <taxon>Trichogrammatidae</taxon>
        <taxon>Trichogramma</taxon>
    </lineage>
</organism>
<dbReference type="PANTHER" id="PTHR46571">
    <property type="entry name" value="SORTING NEXIN-8"/>
    <property type="match status" value="1"/>
</dbReference>
<sequence length="483" mass="55500">MASINFFRARKRVIKKRVQVAEAFERRDKIILHRIISVVYLHRLSTQSRSRCSHEDETWLPILSVRLAASSLPLRRLGLPTMIVHLRISYPKGWMGSCLSEIEIFVTMTWNRFCDIDVKITIDTLTLFSRYNSIVYRRFNDFLALHELLVARFPYRLIPKPPPKKIVGADSQFLEERRRSLLRFVTLIARHPVVGQDPICQFFFTYTGEETQHKIRDTFRRMPDEFATSDLSSRAKELVPPDTLTEFGNARDQIRVIYTGISRLKHIADCLATRSHNYASDMAELATQLTNLANEAHTTTSWATGGSTIWQEMKKGFNIISKEFGLLSSKAEQQAGREETTVCERLNLLLDLLVAHRLLCERHEKGVSEDHRRALSTMLTLKKRQMQGVIRGTDADTIEQLENRMVAQESVIASVELRNLFSLHCLHMETQLIHAHLEILATVLQSLVSVQIHGHAELSEVWKSIEPTIMKCLPEKTRTNGTS</sequence>
<dbReference type="Gene3D" id="3.30.1520.10">
    <property type="entry name" value="Phox-like domain"/>
    <property type="match status" value="1"/>
</dbReference>
<keyword evidence="8" id="KW-1185">Reference proteome</keyword>
<dbReference type="CDD" id="cd07597">
    <property type="entry name" value="BAR_SNX8"/>
    <property type="match status" value="1"/>
</dbReference>
<dbReference type="GO" id="GO:0015031">
    <property type="term" value="P:protein transport"/>
    <property type="evidence" value="ECO:0007669"/>
    <property type="project" value="UniProtKB-KW"/>
</dbReference>
<evidence type="ECO:0000313" key="7">
    <source>
        <dbReference type="EMBL" id="KAL3405866.1"/>
    </source>
</evidence>
<proteinExistence type="inferred from homology"/>
<evidence type="ECO:0000256" key="5">
    <source>
        <dbReference type="ARBA" id="ARBA00023136"/>
    </source>
</evidence>
<comment type="caution">
    <text evidence="7">The sequence shown here is derived from an EMBL/GenBank/DDBJ whole genome shotgun (WGS) entry which is preliminary data.</text>
</comment>
<dbReference type="EMBL" id="JBJJXI010000019">
    <property type="protein sequence ID" value="KAL3405866.1"/>
    <property type="molecule type" value="Genomic_DNA"/>
</dbReference>
<dbReference type="SUPFAM" id="SSF64268">
    <property type="entry name" value="PX domain"/>
    <property type="match status" value="1"/>
</dbReference>
<reference evidence="7 8" key="1">
    <citation type="journal article" date="2024" name="bioRxiv">
        <title>A reference genome for Trichogramma kaykai: A tiny desert-dwelling parasitoid wasp with competing sex-ratio distorters.</title>
        <authorList>
            <person name="Culotta J."/>
            <person name="Lindsey A.R."/>
        </authorList>
    </citation>
    <scope>NUCLEOTIDE SEQUENCE [LARGE SCALE GENOMIC DNA]</scope>
    <source>
        <strain evidence="7 8">KSX58</strain>
    </source>
</reference>
<dbReference type="InterPro" id="IPR036871">
    <property type="entry name" value="PX_dom_sf"/>
</dbReference>
<dbReference type="InterPro" id="IPR001683">
    <property type="entry name" value="PX_dom"/>
</dbReference>
<evidence type="ECO:0000256" key="2">
    <source>
        <dbReference type="ARBA" id="ARBA00010883"/>
    </source>
</evidence>
<protein>
    <recommendedName>
        <fullName evidence="6">PX domain-containing protein</fullName>
    </recommendedName>
</protein>